<dbReference type="InterPro" id="IPR020456">
    <property type="entry name" value="Acylphosphatase"/>
</dbReference>
<organism evidence="8 9">
    <name type="scientific">Planosporangium flavigriseum</name>
    <dbReference type="NCBI Taxonomy" id="373681"/>
    <lineage>
        <taxon>Bacteria</taxon>
        <taxon>Bacillati</taxon>
        <taxon>Actinomycetota</taxon>
        <taxon>Actinomycetes</taxon>
        <taxon>Micromonosporales</taxon>
        <taxon>Micromonosporaceae</taxon>
        <taxon>Planosporangium</taxon>
    </lineage>
</organism>
<comment type="catalytic activity">
    <reaction evidence="4 5">
        <text>an acyl phosphate + H2O = a carboxylate + phosphate + H(+)</text>
        <dbReference type="Rhea" id="RHEA:14965"/>
        <dbReference type="ChEBI" id="CHEBI:15377"/>
        <dbReference type="ChEBI" id="CHEBI:15378"/>
        <dbReference type="ChEBI" id="CHEBI:29067"/>
        <dbReference type="ChEBI" id="CHEBI:43474"/>
        <dbReference type="ChEBI" id="CHEBI:59918"/>
        <dbReference type="EC" id="3.6.1.7"/>
    </reaction>
</comment>
<protein>
    <recommendedName>
        <fullName evidence="3 5">acylphosphatase</fullName>
        <ecNumber evidence="2 5">3.6.1.7</ecNumber>
    </recommendedName>
</protein>
<dbReference type="InterPro" id="IPR036046">
    <property type="entry name" value="Acylphosphatase-like_dom_sf"/>
</dbReference>
<dbReference type="EC" id="3.6.1.7" evidence="2 5"/>
<evidence type="ECO:0000256" key="2">
    <source>
        <dbReference type="ARBA" id="ARBA00012150"/>
    </source>
</evidence>
<evidence type="ECO:0000259" key="7">
    <source>
        <dbReference type="PROSITE" id="PS51160"/>
    </source>
</evidence>
<name>A0A8J3LPL4_9ACTN</name>
<evidence type="ECO:0000256" key="1">
    <source>
        <dbReference type="ARBA" id="ARBA00005614"/>
    </source>
</evidence>
<dbReference type="Proteomes" id="UP000653674">
    <property type="component" value="Unassembled WGS sequence"/>
</dbReference>
<evidence type="ECO:0000256" key="5">
    <source>
        <dbReference type="PROSITE-ProRule" id="PRU00520"/>
    </source>
</evidence>
<comment type="caution">
    <text evidence="8">The sequence shown here is derived from an EMBL/GenBank/DDBJ whole genome shotgun (WGS) entry which is preliminary data.</text>
</comment>
<dbReference type="GO" id="GO:0003998">
    <property type="term" value="F:acylphosphatase activity"/>
    <property type="evidence" value="ECO:0007669"/>
    <property type="project" value="UniProtKB-EC"/>
</dbReference>
<evidence type="ECO:0000256" key="6">
    <source>
        <dbReference type="RuleBase" id="RU004168"/>
    </source>
</evidence>
<evidence type="ECO:0000313" key="8">
    <source>
        <dbReference type="EMBL" id="GIG71694.1"/>
    </source>
</evidence>
<dbReference type="PROSITE" id="PS00150">
    <property type="entry name" value="ACYLPHOSPHATASE_1"/>
    <property type="match status" value="1"/>
</dbReference>
<feature type="active site" evidence="5">
    <location>
        <position position="18"/>
    </location>
</feature>
<feature type="domain" description="Acylphosphatase-like" evidence="7">
    <location>
        <begin position="3"/>
        <end position="89"/>
    </location>
</feature>
<dbReference type="InterPro" id="IPR017968">
    <property type="entry name" value="Acylphosphatase_CS"/>
</dbReference>
<gene>
    <name evidence="8" type="primary">acyP</name>
    <name evidence="8" type="ORF">Pfl04_00980</name>
</gene>
<dbReference type="AlphaFoldDB" id="A0A8J3LPL4"/>
<reference evidence="8" key="1">
    <citation type="submission" date="2021-01" db="EMBL/GenBank/DDBJ databases">
        <title>Whole genome shotgun sequence of Planosporangium flavigriseum NBRC 105377.</title>
        <authorList>
            <person name="Komaki H."/>
            <person name="Tamura T."/>
        </authorList>
    </citation>
    <scope>NUCLEOTIDE SEQUENCE</scope>
    <source>
        <strain evidence="8">NBRC 105377</strain>
    </source>
</reference>
<accession>A0A8J3LPL4</accession>
<evidence type="ECO:0000256" key="3">
    <source>
        <dbReference type="ARBA" id="ARBA00015991"/>
    </source>
</evidence>
<keyword evidence="9" id="KW-1185">Reference proteome</keyword>
<dbReference type="PANTHER" id="PTHR47268:SF4">
    <property type="entry name" value="ACYLPHOSPHATASE"/>
    <property type="match status" value="1"/>
</dbReference>
<dbReference type="PROSITE" id="PS51160">
    <property type="entry name" value="ACYLPHOSPHATASE_3"/>
    <property type="match status" value="1"/>
</dbReference>
<comment type="similarity">
    <text evidence="1 6">Belongs to the acylphosphatase family.</text>
</comment>
<feature type="active site" evidence="5">
    <location>
        <position position="36"/>
    </location>
</feature>
<evidence type="ECO:0000256" key="4">
    <source>
        <dbReference type="ARBA" id="ARBA00047645"/>
    </source>
</evidence>
<dbReference type="InterPro" id="IPR001792">
    <property type="entry name" value="Acylphosphatase-like_dom"/>
</dbReference>
<sequence>MVRKRVVVSGTVQGVFFRDTCRRVALAQGVVGWVRNLPDRRVEAVFEGADGPVQRLVDWARHGPEQATVAHLDIHDEQPEGLSGFTIRETPRA</sequence>
<dbReference type="Pfam" id="PF00708">
    <property type="entry name" value="Acylphosphatase"/>
    <property type="match status" value="1"/>
</dbReference>
<dbReference type="EMBL" id="BONU01000001">
    <property type="protein sequence ID" value="GIG71694.1"/>
    <property type="molecule type" value="Genomic_DNA"/>
</dbReference>
<proteinExistence type="inferred from homology"/>
<dbReference type="SUPFAM" id="SSF54975">
    <property type="entry name" value="Acylphosphatase/BLUF domain-like"/>
    <property type="match status" value="1"/>
</dbReference>
<evidence type="ECO:0000313" key="9">
    <source>
        <dbReference type="Proteomes" id="UP000653674"/>
    </source>
</evidence>
<dbReference type="PANTHER" id="PTHR47268">
    <property type="entry name" value="ACYLPHOSPHATASE"/>
    <property type="match status" value="1"/>
</dbReference>
<keyword evidence="5" id="KW-0378">Hydrolase</keyword>
<dbReference type="Gene3D" id="3.30.70.100">
    <property type="match status" value="1"/>
</dbReference>